<protein>
    <submittedName>
        <fullName evidence="1">Uncharacterized protein</fullName>
    </submittedName>
</protein>
<dbReference type="EMBL" id="MU273776">
    <property type="protein sequence ID" value="KAI0028230.1"/>
    <property type="molecule type" value="Genomic_DNA"/>
</dbReference>
<feature type="non-terminal residue" evidence="1">
    <location>
        <position position="61"/>
    </location>
</feature>
<name>A0ACB8Q983_9AGAM</name>
<reference evidence="1" key="2">
    <citation type="journal article" date="2022" name="New Phytol.">
        <title>Evolutionary transition to the ectomycorrhizal habit in the genomes of a hyperdiverse lineage of mushroom-forming fungi.</title>
        <authorList>
            <person name="Looney B."/>
            <person name="Miyauchi S."/>
            <person name="Morin E."/>
            <person name="Drula E."/>
            <person name="Courty P.E."/>
            <person name="Kohler A."/>
            <person name="Kuo A."/>
            <person name="LaButti K."/>
            <person name="Pangilinan J."/>
            <person name="Lipzen A."/>
            <person name="Riley R."/>
            <person name="Andreopoulos W."/>
            <person name="He G."/>
            <person name="Johnson J."/>
            <person name="Nolan M."/>
            <person name="Tritt A."/>
            <person name="Barry K.W."/>
            <person name="Grigoriev I.V."/>
            <person name="Nagy L.G."/>
            <person name="Hibbett D."/>
            <person name="Henrissat B."/>
            <person name="Matheny P.B."/>
            <person name="Labbe J."/>
            <person name="Martin F.M."/>
        </authorList>
    </citation>
    <scope>NUCLEOTIDE SEQUENCE</scope>
    <source>
        <strain evidence="1">EC-137</strain>
    </source>
</reference>
<evidence type="ECO:0000313" key="1">
    <source>
        <dbReference type="EMBL" id="KAI0028230.1"/>
    </source>
</evidence>
<comment type="caution">
    <text evidence="1">The sequence shown here is derived from an EMBL/GenBank/DDBJ whole genome shotgun (WGS) entry which is preliminary data.</text>
</comment>
<proteinExistence type="predicted"/>
<accession>A0ACB8Q983</accession>
<dbReference type="Proteomes" id="UP000814128">
    <property type="component" value="Unassembled WGS sequence"/>
</dbReference>
<reference evidence="1" key="1">
    <citation type="submission" date="2021-02" db="EMBL/GenBank/DDBJ databases">
        <authorList>
            <consortium name="DOE Joint Genome Institute"/>
            <person name="Ahrendt S."/>
            <person name="Looney B.P."/>
            <person name="Miyauchi S."/>
            <person name="Morin E."/>
            <person name="Drula E."/>
            <person name="Courty P.E."/>
            <person name="Chicoki N."/>
            <person name="Fauchery L."/>
            <person name="Kohler A."/>
            <person name="Kuo A."/>
            <person name="Labutti K."/>
            <person name="Pangilinan J."/>
            <person name="Lipzen A."/>
            <person name="Riley R."/>
            <person name="Andreopoulos W."/>
            <person name="He G."/>
            <person name="Johnson J."/>
            <person name="Barry K.W."/>
            <person name="Grigoriev I.V."/>
            <person name="Nagy L."/>
            <person name="Hibbett D."/>
            <person name="Henrissat B."/>
            <person name="Matheny P.B."/>
            <person name="Labbe J."/>
            <person name="Martin F."/>
        </authorList>
    </citation>
    <scope>NUCLEOTIDE SEQUENCE</scope>
    <source>
        <strain evidence="1">EC-137</strain>
    </source>
</reference>
<evidence type="ECO:0000313" key="2">
    <source>
        <dbReference type="Proteomes" id="UP000814128"/>
    </source>
</evidence>
<keyword evidence="2" id="KW-1185">Reference proteome</keyword>
<gene>
    <name evidence="1" type="ORF">K488DRAFT_33865</name>
</gene>
<sequence>MALKPGIPTLQHSVTKHWSRPDNVWISSRLLELVTFCNTLPDQRGPATDHLPIITLIDIPL</sequence>
<organism evidence="1 2">
    <name type="scientific">Vararia minispora EC-137</name>
    <dbReference type="NCBI Taxonomy" id="1314806"/>
    <lineage>
        <taxon>Eukaryota</taxon>
        <taxon>Fungi</taxon>
        <taxon>Dikarya</taxon>
        <taxon>Basidiomycota</taxon>
        <taxon>Agaricomycotina</taxon>
        <taxon>Agaricomycetes</taxon>
        <taxon>Russulales</taxon>
        <taxon>Lachnocladiaceae</taxon>
        <taxon>Vararia</taxon>
    </lineage>
</organism>